<dbReference type="RefSeq" id="WP_279529540.1">
    <property type="nucleotide sequence ID" value="NZ_CP122312.1"/>
</dbReference>
<organism evidence="1 2">
    <name type="scientific">Halospeciosus flavus</name>
    <dbReference type="NCBI Taxonomy" id="3032283"/>
    <lineage>
        <taxon>Archaea</taxon>
        <taxon>Methanobacteriati</taxon>
        <taxon>Methanobacteriota</taxon>
        <taxon>Stenosarchaea group</taxon>
        <taxon>Halobacteria</taxon>
        <taxon>Halobacteriales</taxon>
        <taxon>Halobacteriaceae</taxon>
        <taxon>Halospeciosus</taxon>
    </lineage>
</organism>
<sequence>MSDGFSLDLRTAEEEIDVEGYDGQVVLGVLDGSTPGEEWLEEVNAGKVLFLDIVGDLNELAAEFAPEVKESGGKLMRFRGFLVVVPPGVDLDTSRL</sequence>
<keyword evidence="2" id="KW-1185">Reference proteome</keyword>
<name>A0ABD5Z340_9EURY</name>
<evidence type="ECO:0000313" key="1">
    <source>
        <dbReference type="EMBL" id="MFC7199611.1"/>
    </source>
</evidence>
<dbReference type="AlphaFoldDB" id="A0ABD5Z340"/>
<gene>
    <name evidence="1" type="ORF">ACFQJ9_09335</name>
</gene>
<dbReference type="EMBL" id="JBHTAR010000011">
    <property type="protein sequence ID" value="MFC7199611.1"/>
    <property type="molecule type" value="Genomic_DNA"/>
</dbReference>
<reference evidence="1 2" key="1">
    <citation type="journal article" date="2019" name="Int. J. Syst. Evol. Microbiol.">
        <title>The Global Catalogue of Microorganisms (GCM) 10K type strain sequencing project: providing services to taxonomists for standard genome sequencing and annotation.</title>
        <authorList>
            <consortium name="The Broad Institute Genomics Platform"/>
            <consortium name="The Broad Institute Genome Sequencing Center for Infectious Disease"/>
            <person name="Wu L."/>
            <person name="Ma J."/>
        </authorList>
    </citation>
    <scope>NUCLEOTIDE SEQUENCE [LARGE SCALE GENOMIC DNA]</scope>
    <source>
        <strain evidence="1 2">XZGYJ-43</strain>
    </source>
</reference>
<comment type="caution">
    <text evidence="1">The sequence shown here is derived from an EMBL/GenBank/DDBJ whole genome shotgun (WGS) entry which is preliminary data.</text>
</comment>
<dbReference type="InterPro" id="IPR043931">
    <property type="entry name" value="DUF5779"/>
</dbReference>
<accession>A0ABD5Z340</accession>
<dbReference type="Proteomes" id="UP001596447">
    <property type="component" value="Unassembled WGS sequence"/>
</dbReference>
<protein>
    <submittedName>
        <fullName evidence="1">DUF5779 family protein</fullName>
    </submittedName>
</protein>
<evidence type="ECO:0000313" key="2">
    <source>
        <dbReference type="Proteomes" id="UP001596447"/>
    </source>
</evidence>
<dbReference type="Pfam" id="PF19091">
    <property type="entry name" value="DUF5779"/>
    <property type="match status" value="1"/>
</dbReference>
<proteinExistence type="predicted"/>